<dbReference type="InterPro" id="IPR051125">
    <property type="entry name" value="ABC-4/HrtB_transporter"/>
</dbReference>
<feature type="transmembrane region" description="Helical" evidence="6">
    <location>
        <begin position="27"/>
        <end position="51"/>
    </location>
</feature>
<evidence type="ECO:0000256" key="6">
    <source>
        <dbReference type="SAM" id="Phobius"/>
    </source>
</evidence>
<dbReference type="PANTHER" id="PTHR43738">
    <property type="entry name" value="ABC TRANSPORTER, MEMBRANE PROTEIN"/>
    <property type="match status" value="1"/>
</dbReference>
<evidence type="ECO:0000313" key="8">
    <source>
        <dbReference type="EMBL" id="MDS0280794.1"/>
    </source>
</evidence>
<evidence type="ECO:0000256" key="1">
    <source>
        <dbReference type="ARBA" id="ARBA00004651"/>
    </source>
</evidence>
<name>A0ABU2FJ62_9EURY</name>
<evidence type="ECO:0000256" key="5">
    <source>
        <dbReference type="ARBA" id="ARBA00023136"/>
    </source>
</evidence>
<keyword evidence="5 6" id="KW-0472">Membrane</keyword>
<evidence type="ECO:0000256" key="2">
    <source>
        <dbReference type="ARBA" id="ARBA00022475"/>
    </source>
</evidence>
<evidence type="ECO:0000256" key="4">
    <source>
        <dbReference type="ARBA" id="ARBA00022989"/>
    </source>
</evidence>
<feature type="transmembrane region" description="Helical" evidence="6">
    <location>
        <begin position="274"/>
        <end position="300"/>
    </location>
</feature>
<protein>
    <submittedName>
        <fullName evidence="8">ABC transporter permease</fullName>
    </submittedName>
</protein>
<keyword evidence="3 6" id="KW-0812">Transmembrane</keyword>
<dbReference type="EMBL" id="JAMQOS010000001">
    <property type="protein sequence ID" value="MDS0280794.1"/>
    <property type="molecule type" value="Genomic_DNA"/>
</dbReference>
<keyword evidence="2" id="KW-1003">Cell membrane</keyword>
<keyword evidence="9" id="KW-1185">Reference proteome</keyword>
<evidence type="ECO:0000259" key="7">
    <source>
        <dbReference type="Pfam" id="PF02687"/>
    </source>
</evidence>
<comment type="caution">
    <text evidence="8">The sequence shown here is derived from an EMBL/GenBank/DDBJ whole genome shotgun (WGS) entry which is preliminary data.</text>
</comment>
<dbReference type="Pfam" id="PF02687">
    <property type="entry name" value="FtsX"/>
    <property type="match status" value="1"/>
</dbReference>
<evidence type="ECO:0000313" key="9">
    <source>
        <dbReference type="Proteomes" id="UP001268864"/>
    </source>
</evidence>
<dbReference type="InterPro" id="IPR003838">
    <property type="entry name" value="ABC3_permease_C"/>
</dbReference>
<feature type="transmembrane region" description="Helical" evidence="6">
    <location>
        <begin position="330"/>
        <end position="352"/>
    </location>
</feature>
<feature type="domain" description="ABC3 transporter permease C-terminal" evidence="7">
    <location>
        <begin position="282"/>
        <end position="399"/>
    </location>
</feature>
<organism evidence="8 9">
    <name type="scientific">Haloarcula onubensis</name>
    <dbReference type="NCBI Taxonomy" id="2950539"/>
    <lineage>
        <taxon>Archaea</taxon>
        <taxon>Methanobacteriati</taxon>
        <taxon>Methanobacteriota</taxon>
        <taxon>Stenosarchaea group</taxon>
        <taxon>Halobacteria</taxon>
        <taxon>Halobacteriales</taxon>
        <taxon>Haloarculaceae</taxon>
        <taxon>Haloarcula</taxon>
    </lineage>
</organism>
<sequence length="405" mass="41156">MFGRARALVGLAVARVAGRLRIAPQRVLLSLLGVALAIGLMVAVSGVSLGLASESVIESEGVDYWVVPEQSNVESIAVSAGGLQLGDVHATSAEIARDDRVDYATPVLLELVPVRDRGTGERTYVLAAGIVPEAGAEVLGLSASSLEPGDPYYANGSYGGRFTGEVVLNDAAASVTNASAGESLSLARERNRTLSVTNVSTGGGQTAGGTVPVMVMHLSELQSLTGATGGDSADQLLVSTNDRSVRASLAGRYPGTTVVTRSGISAQQVSSSNLPLAVAVAAFVSAVVVGVLFVTTLMGLEVSADRRQLGALAAIGYSNRSRSLLVASETVLITMIGGVVGIGVGLLGIAGVNRLGLAVFGVDAVAVFEPFLAGYALLVTLLIGLVGAAYPVLLSRRTDVLEVLS</sequence>
<evidence type="ECO:0000256" key="3">
    <source>
        <dbReference type="ARBA" id="ARBA00022692"/>
    </source>
</evidence>
<dbReference type="PANTHER" id="PTHR43738:SF2">
    <property type="entry name" value="ABC TRANSPORTER PERMEASE"/>
    <property type="match status" value="1"/>
</dbReference>
<feature type="transmembrane region" description="Helical" evidence="6">
    <location>
        <begin position="372"/>
        <end position="393"/>
    </location>
</feature>
<reference evidence="8 9" key="1">
    <citation type="submission" date="2022-06" db="EMBL/GenBank/DDBJ databases">
        <title>Halomicroarcula sp. a new haloarchaeum isolate from saline soil.</title>
        <authorList>
            <person name="Strakova D."/>
            <person name="Galisteo C."/>
            <person name="Sanchez-Porro C."/>
            <person name="Ventosa A."/>
        </authorList>
    </citation>
    <scope>NUCLEOTIDE SEQUENCE [LARGE SCALE GENOMIC DNA]</scope>
    <source>
        <strain evidence="8 9">S3CR25-11</strain>
    </source>
</reference>
<dbReference type="Proteomes" id="UP001268864">
    <property type="component" value="Unassembled WGS sequence"/>
</dbReference>
<proteinExistence type="predicted"/>
<gene>
    <name evidence="8" type="ORF">NDI86_01580</name>
</gene>
<comment type="subcellular location">
    <subcellularLocation>
        <location evidence="1">Cell membrane</location>
        <topology evidence="1">Multi-pass membrane protein</topology>
    </subcellularLocation>
</comment>
<keyword evidence="4 6" id="KW-1133">Transmembrane helix</keyword>
<accession>A0ABU2FJ62</accession>
<dbReference type="RefSeq" id="WP_310898640.1">
    <property type="nucleotide sequence ID" value="NZ_JAMQOS010000001.1"/>
</dbReference>